<gene>
    <name evidence="7" type="ORF">PGUG_02962</name>
</gene>
<reference evidence="7 8" key="1">
    <citation type="journal article" date="2009" name="Nature">
        <title>Evolution of pathogenicity and sexual reproduction in eight Candida genomes.</title>
        <authorList>
            <person name="Butler G."/>
            <person name="Rasmussen M.D."/>
            <person name="Lin M.F."/>
            <person name="Santos M.A."/>
            <person name="Sakthikumar S."/>
            <person name="Munro C.A."/>
            <person name="Rheinbay E."/>
            <person name="Grabherr M."/>
            <person name="Forche A."/>
            <person name="Reedy J.L."/>
            <person name="Agrafioti I."/>
            <person name="Arnaud M.B."/>
            <person name="Bates S."/>
            <person name="Brown A.J."/>
            <person name="Brunke S."/>
            <person name="Costanzo M.C."/>
            <person name="Fitzpatrick D.A."/>
            <person name="de Groot P.W."/>
            <person name="Harris D."/>
            <person name="Hoyer L.L."/>
            <person name="Hube B."/>
            <person name="Klis F.M."/>
            <person name="Kodira C."/>
            <person name="Lennard N."/>
            <person name="Logue M.E."/>
            <person name="Martin R."/>
            <person name="Neiman A.M."/>
            <person name="Nikolaou E."/>
            <person name="Quail M.A."/>
            <person name="Quinn J."/>
            <person name="Santos M.C."/>
            <person name="Schmitzberger F.F."/>
            <person name="Sherlock G."/>
            <person name="Shah P."/>
            <person name="Silverstein K.A."/>
            <person name="Skrzypek M.S."/>
            <person name="Soll D."/>
            <person name="Staggs R."/>
            <person name="Stansfield I."/>
            <person name="Stumpf M.P."/>
            <person name="Sudbery P.E."/>
            <person name="Srikantha T."/>
            <person name="Zeng Q."/>
            <person name="Berman J."/>
            <person name="Berriman M."/>
            <person name="Heitman J."/>
            <person name="Gow N.A."/>
            <person name="Lorenz M.C."/>
            <person name="Birren B.W."/>
            <person name="Kellis M."/>
            <person name="Cuomo C.A."/>
        </authorList>
    </citation>
    <scope>NUCLEOTIDE SEQUENCE [LARGE SCALE GENOMIC DNA]</scope>
    <source>
        <strain evidence="8">ATCC 6260 / CBS 566 / DSM 6381 / JCM 1539 / NBRC 10279 / NRRL Y-324</strain>
    </source>
</reference>
<keyword evidence="3 4" id="KW-0539">Nucleus</keyword>
<feature type="region of interest" description="Disordered" evidence="5">
    <location>
        <begin position="1"/>
        <end position="57"/>
    </location>
</feature>
<organism evidence="7 8">
    <name type="scientific">Meyerozyma guilliermondii (strain ATCC 6260 / CBS 566 / DSM 6381 / JCM 1539 / NBRC 10279 / NRRL Y-324)</name>
    <name type="common">Yeast</name>
    <name type="synonym">Candida guilliermondii</name>
    <dbReference type="NCBI Taxonomy" id="294746"/>
    <lineage>
        <taxon>Eukaryota</taxon>
        <taxon>Fungi</taxon>
        <taxon>Dikarya</taxon>
        <taxon>Ascomycota</taxon>
        <taxon>Saccharomycotina</taxon>
        <taxon>Pichiomycetes</taxon>
        <taxon>Debaryomycetaceae</taxon>
        <taxon>Meyerozyma</taxon>
    </lineage>
</organism>
<dbReference type="GO" id="GO:0000398">
    <property type="term" value="P:mRNA splicing, via spliceosome"/>
    <property type="evidence" value="ECO:0007669"/>
    <property type="project" value="UniProtKB-UniRule"/>
</dbReference>
<evidence type="ECO:0000259" key="6">
    <source>
        <dbReference type="Pfam" id="PF12656"/>
    </source>
</evidence>
<keyword evidence="4" id="KW-0508">mRNA splicing</keyword>
<dbReference type="PANTHER" id="PTHR15818">
    <property type="entry name" value="G PATCH AND KOW-CONTAINING"/>
    <property type="match status" value="1"/>
</dbReference>
<keyword evidence="4" id="KW-0507">mRNA processing</keyword>
<dbReference type="eggNOG" id="ENOG502S8BR">
    <property type="taxonomic scope" value="Eukaryota"/>
</dbReference>
<protein>
    <recommendedName>
        <fullName evidence="4">Pre-mRNA-splicing factor</fullName>
    </recommendedName>
</protein>
<feature type="compositionally biased region" description="Basic and acidic residues" evidence="5">
    <location>
        <begin position="171"/>
        <end position="184"/>
    </location>
</feature>
<dbReference type="Proteomes" id="UP000001997">
    <property type="component" value="Unassembled WGS sequence"/>
</dbReference>
<keyword evidence="8" id="KW-1185">Reference proteome</keyword>
<feature type="compositionally biased region" description="Polar residues" evidence="5">
    <location>
        <begin position="38"/>
        <end position="49"/>
    </location>
</feature>
<sequence length="220" mass="24563">MGFQMKIKKKGKSVGSDSSSTPNKSSVAFSIRKRQPEASKTSKSTTSFGPESDEEDEIIHKIDSFDTKKGGAIADNKAINAREKIIIRPTHLTTRPRPKIERNTMASMTRINAKTEQELDQNIIDNDSGMVINLEQSDEEKDVEEAEYDKVPVDQFGAALLRGMGWKPNNKRKDSPEPSLENRKKGVVLGIGAKPVETELMDDLFDKKKLSVPMVKRSKE</sequence>
<dbReference type="HOGENOM" id="CLU_091434_0_0_1"/>
<evidence type="ECO:0000256" key="5">
    <source>
        <dbReference type="SAM" id="MobiDB-lite"/>
    </source>
</evidence>
<dbReference type="AlphaFoldDB" id="A5DI61"/>
<accession>A5DI61</accession>
<dbReference type="EMBL" id="CH408157">
    <property type="protein sequence ID" value="EDK38864.2"/>
    <property type="molecule type" value="Genomic_DNA"/>
</dbReference>
<comment type="subcellular location">
    <subcellularLocation>
        <location evidence="1 4">Nucleus</location>
    </subcellularLocation>
</comment>
<feature type="compositionally biased region" description="Basic residues" evidence="5">
    <location>
        <begin position="1"/>
        <end position="12"/>
    </location>
</feature>
<evidence type="ECO:0000256" key="1">
    <source>
        <dbReference type="ARBA" id="ARBA00004123"/>
    </source>
</evidence>
<dbReference type="InterPro" id="IPR026822">
    <property type="entry name" value="Spp2/MOS2_G-patch"/>
</dbReference>
<dbReference type="STRING" id="294746.A5DI61"/>
<dbReference type="KEGG" id="pgu:PGUG_02962"/>
<name>A5DI61_PICGU</name>
<dbReference type="GeneID" id="5127215"/>
<dbReference type="RefSeq" id="XP_001485233.2">
    <property type="nucleotide sequence ID" value="XM_001485183.1"/>
</dbReference>
<evidence type="ECO:0000313" key="7">
    <source>
        <dbReference type="EMBL" id="EDK38864.2"/>
    </source>
</evidence>
<keyword evidence="4" id="KW-0747">Spliceosome</keyword>
<evidence type="ECO:0000313" key="8">
    <source>
        <dbReference type="Proteomes" id="UP000001997"/>
    </source>
</evidence>
<feature type="region of interest" description="Disordered" evidence="5">
    <location>
        <begin position="162"/>
        <end position="187"/>
    </location>
</feature>
<proteinExistence type="inferred from homology"/>
<comment type="function">
    <text evidence="4">Involved in spliceosome maturation and the first step of pre-mRNA splicing.</text>
</comment>
<evidence type="ECO:0000256" key="3">
    <source>
        <dbReference type="ARBA" id="ARBA00023242"/>
    </source>
</evidence>
<dbReference type="InterPro" id="IPR045166">
    <property type="entry name" value="Spp2-like"/>
</dbReference>
<dbReference type="OMA" id="AMAGETH"/>
<evidence type="ECO:0000256" key="4">
    <source>
        <dbReference type="RuleBase" id="RU369096"/>
    </source>
</evidence>
<feature type="domain" description="Spp2/MOS2 G-patch" evidence="6">
    <location>
        <begin position="139"/>
        <end position="196"/>
    </location>
</feature>
<comment type="similarity">
    <text evidence="2 4">Belongs to the SPP2 family.</text>
</comment>
<dbReference type="InParanoid" id="A5DI61"/>
<dbReference type="OrthoDB" id="5577072at2759"/>
<evidence type="ECO:0000256" key="2">
    <source>
        <dbReference type="ARBA" id="ARBA00008576"/>
    </source>
</evidence>
<dbReference type="PANTHER" id="PTHR15818:SF2">
    <property type="entry name" value="G-PATCH DOMAIN AND KOW MOTIFS-CONTAINING PROTEIN"/>
    <property type="match status" value="1"/>
</dbReference>
<dbReference type="GO" id="GO:0005681">
    <property type="term" value="C:spliceosomal complex"/>
    <property type="evidence" value="ECO:0007669"/>
    <property type="project" value="UniProtKB-UniRule"/>
</dbReference>
<dbReference type="Pfam" id="PF12656">
    <property type="entry name" value="G-patch_2"/>
    <property type="match status" value="1"/>
</dbReference>
<dbReference type="VEuPathDB" id="FungiDB:PGUG_02962"/>